<feature type="transmembrane region" description="Helical" evidence="1">
    <location>
        <begin position="159"/>
        <end position="181"/>
    </location>
</feature>
<dbReference type="InterPro" id="IPR045340">
    <property type="entry name" value="DUF6533"/>
</dbReference>
<keyword evidence="1" id="KW-0812">Transmembrane</keyword>
<dbReference type="AlphaFoldDB" id="A0A0H2RKJ7"/>
<proteinExistence type="predicted"/>
<protein>
    <recommendedName>
        <fullName evidence="2">DUF6533 domain-containing protein</fullName>
    </recommendedName>
</protein>
<evidence type="ECO:0000259" key="2">
    <source>
        <dbReference type="Pfam" id="PF20151"/>
    </source>
</evidence>
<keyword evidence="4" id="KW-1185">Reference proteome</keyword>
<sequence length="331" mass="36960">MAGIFVLPEAVLRAIEVGIAIEVRFFLSSASEMPTSLSGSHPFVSRTKNVFVSSLNSPSLAVSSFTMLVYDFWLLLPVEIEFIWRTEWRSGKILYIATRYVPLLSLTLITVANFNNSITPPACNALSKSAVWLLLIESVIAEAILFLRTYAIWGKSKTIMIICLVLFALFIPGFAVLKLSLDSIEYLPSPLPTLTACFIFNREPSHFQLFSLDYAMLCFSEFVVVVLTGWKAITEYKRGSTPLLDVLYRDGFWFFALLFGISLLNAAVTKLSFTFAWIQCVFHSVLTSRVILHLHEANASQNVYPDGTLSTMRFSGDVVRSIDNSDVELAG</sequence>
<dbReference type="InParanoid" id="A0A0H2RKJ7"/>
<dbReference type="OrthoDB" id="3350812at2759"/>
<feature type="transmembrane region" description="Helical" evidence="1">
    <location>
        <begin position="130"/>
        <end position="147"/>
    </location>
</feature>
<evidence type="ECO:0000313" key="3">
    <source>
        <dbReference type="EMBL" id="KLO12157.1"/>
    </source>
</evidence>
<dbReference type="EMBL" id="KQ085983">
    <property type="protein sequence ID" value="KLO12157.1"/>
    <property type="molecule type" value="Genomic_DNA"/>
</dbReference>
<gene>
    <name evidence="3" type="ORF">SCHPADRAFT_941428</name>
</gene>
<accession>A0A0H2RKJ7</accession>
<keyword evidence="1" id="KW-1133">Transmembrane helix</keyword>
<feature type="domain" description="DUF6533" evidence="2">
    <location>
        <begin position="60"/>
        <end position="104"/>
    </location>
</feature>
<dbReference type="Proteomes" id="UP000053477">
    <property type="component" value="Unassembled WGS sequence"/>
</dbReference>
<feature type="transmembrane region" description="Helical" evidence="1">
    <location>
        <begin position="214"/>
        <end position="234"/>
    </location>
</feature>
<evidence type="ECO:0000256" key="1">
    <source>
        <dbReference type="SAM" id="Phobius"/>
    </source>
</evidence>
<feature type="transmembrane region" description="Helical" evidence="1">
    <location>
        <begin position="100"/>
        <end position="118"/>
    </location>
</feature>
<dbReference type="Pfam" id="PF20151">
    <property type="entry name" value="DUF6533"/>
    <property type="match status" value="1"/>
</dbReference>
<name>A0A0H2RKJ7_9AGAM</name>
<reference evidence="3 4" key="1">
    <citation type="submission" date="2015-04" db="EMBL/GenBank/DDBJ databases">
        <title>Complete genome sequence of Schizopora paradoxa KUC8140, a cosmopolitan wood degrader in East Asia.</title>
        <authorList>
            <consortium name="DOE Joint Genome Institute"/>
            <person name="Min B."/>
            <person name="Park H."/>
            <person name="Jang Y."/>
            <person name="Kim J.-J."/>
            <person name="Kim K.H."/>
            <person name="Pangilinan J."/>
            <person name="Lipzen A."/>
            <person name="Riley R."/>
            <person name="Grigoriev I.V."/>
            <person name="Spatafora J.W."/>
            <person name="Choi I.-G."/>
        </authorList>
    </citation>
    <scope>NUCLEOTIDE SEQUENCE [LARGE SCALE GENOMIC DNA]</scope>
    <source>
        <strain evidence="3 4">KUC8140</strain>
    </source>
</reference>
<feature type="transmembrane region" description="Helical" evidence="1">
    <location>
        <begin position="246"/>
        <end position="268"/>
    </location>
</feature>
<organism evidence="3 4">
    <name type="scientific">Schizopora paradoxa</name>
    <dbReference type="NCBI Taxonomy" id="27342"/>
    <lineage>
        <taxon>Eukaryota</taxon>
        <taxon>Fungi</taxon>
        <taxon>Dikarya</taxon>
        <taxon>Basidiomycota</taxon>
        <taxon>Agaricomycotina</taxon>
        <taxon>Agaricomycetes</taxon>
        <taxon>Hymenochaetales</taxon>
        <taxon>Schizoporaceae</taxon>
        <taxon>Schizopora</taxon>
    </lineage>
</organism>
<evidence type="ECO:0000313" key="4">
    <source>
        <dbReference type="Proteomes" id="UP000053477"/>
    </source>
</evidence>
<keyword evidence="1" id="KW-0472">Membrane</keyword>